<dbReference type="GO" id="GO:0005524">
    <property type="term" value="F:ATP binding"/>
    <property type="evidence" value="ECO:0007669"/>
    <property type="project" value="InterPro"/>
</dbReference>
<keyword evidence="3" id="KW-1185">Reference proteome</keyword>
<evidence type="ECO:0000313" key="3">
    <source>
        <dbReference type="Proteomes" id="UP000431401"/>
    </source>
</evidence>
<gene>
    <name evidence="2" type="ORF">NRB56_51870</name>
</gene>
<evidence type="ECO:0000313" key="2">
    <source>
        <dbReference type="EMBL" id="MQY29596.1"/>
    </source>
</evidence>
<reference evidence="2 3" key="1">
    <citation type="submission" date="2019-10" db="EMBL/GenBank/DDBJ databases">
        <title>Nocardia macrotermitis sp. nov. and Nocardia aurantia sp. nov., isolated from the gut of fungus growing-termite Macrotermes natalensis.</title>
        <authorList>
            <person name="Benndorf R."/>
            <person name="Schwitalla J."/>
            <person name="Martin K."/>
            <person name="De Beer W."/>
            <person name="Kaster A.-K."/>
            <person name="Vollmers J."/>
            <person name="Poulsen M."/>
            <person name="Beemelmanns C."/>
        </authorList>
    </citation>
    <scope>NUCLEOTIDE SEQUENCE [LARGE SCALE GENOMIC DNA]</scope>
    <source>
        <strain evidence="2 3">RB56</strain>
    </source>
</reference>
<dbReference type="EMBL" id="WEGI01000011">
    <property type="protein sequence ID" value="MQY29596.1"/>
    <property type="molecule type" value="Genomic_DNA"/>
</dbReference>
<protein>
    <recommendedName>
        <fullName evidence="1">ATPase AAA-type core domain-containing protein</fullName>
    </recommendedName>
</protein>
<comment type="caution">
    <text evidence="2">The sequence shown here is derived from an EMBL/GenBank/DDBJ whole genome shotgun (WGS) entry which is preliminary data.</text>
</comment>
<dbReference type="AlphaFoldDB" id="A0A7K0DV10"/>
<proteinExistence type="predicted"/>
<evidence type="ECO:0000259" key="1">
    <source>
        <dbReference type="Pfam" id="PF13304"/>
    </source>
</evidence>
<organism evidence="2 3">
    <name type="scientific">Nocardia aurantia</name>
    <dbReference type="NCBI Taxonomy" id="2585199"/>
    <lineage>
        <taxon>Bacteria</taxon>
        <taxon>Bacillati</taxon>
        <taxon>Actinomycetota</taxon>
        <taxon>Actinomycetes</taxon>
        <taxon>Mycobacteriales</taxon>
        <taxon>Nocardiaceae</taxon>
        <taxon>Nocardia</taxon>
    </lineage>
</organism>
<name>A0A7K0DV10_9NOCA</name>
<accession>A0A7K0DV10</accession>
<dbReference type="GO" id="GO:0016887">
    <property type="term" value="F:ATP hydrolysis activity"/>
    <property type="evidence" value="ECO:0007669"/>
    <property type="project" value="InterPro"/>
</dbReference>
<feature type="domain" description="ATPase AAA-type core" evidence="1">
    <location>
        <begin position="33"/>
        <end position="379"/>
    </location>
</feature>
<dbReference type="Pfam" id="PF13304">
    <property type="entry name" value="AAA_21"/>
    <property type="match status" value="1"/>
</dbReference>
<dbReference type="Proteomes" id="UP000431401">
    <property type="component" value="Unassembled WGS sequence"/>
</dbReference>
<dbReference type="InterPro" id="IPR003959">
    <property type="entry name" value="ATPase_AAA_core"/>
</dbReference>
<sequence length="407" mass="43858">MLRSFQVTNHRFLAGPQELRPVGNRSGALPAPVTAIRGAVATGKSSLVDALAHMRDAVLNSVSGWDPYAGPVRAPHLGFADRPSEFAVTFVAEGVPYSYGFRLDRADVVEEWLHTSPHQRKRVVFERSGEQIRIGAQFDSARYGIGALTPLVRPNALLLGLAGQLHAEALTPAHRWFADRLDVVGGAGDPREIEHRLGSHLSRSAEHAARLLTLLRGADLGVEDILVPAPDPMYADYLRELDGEIAVATKEADACLTTPGHAVELEHSHGLTPAALNRELANLRAARDTLYARMADRRGVGVSLVHTGVDTAIDVAAESTSTLALLRLLPAVLDALDIGRVLVVDDLDLHLPTDVAARLIAMFTEPDTNPRGAQLIYTTRAEPAAARHTSVWSLHRTESGTGELVAR</sequence>